<evidence type="ECO:0000313" key="1">
    <source>
        <dbReference type="EMBL" id="KAJ6985143.1"/>
    </source>
</evidence>
<organism evidence="1 2">
    <name type="scientific">Populus alba x Populus x berolinensis</name>
    <dbReference type="NCBI Taxonomy" id="444605"/>
    <lineage>
        <taxon>Eukaryota</taxon>
        <taxon>Viridiplantae</taxon>
        <taxon>Streptophyta</taxon>
        <taxon>Embryophyta</taxon>
        <taxon>Tracheophyta</taxon>
        <taxon>Spermatophyta</taxon>
        <taxon>Magnoliopsida</taxon>
        <taxon>eudicotyledons</taxon>
        <taxon>Gunneridae</taxon>
        <taxon>Pentapetalae</taxon>
        <taxon>rosids</taxon>
        <taxon>fabids</taxon>
        <taxon>Malpighiales</taxon>
        <taxon>Salicaceae</taxon>
        <taxon>Saliceae</taxon>
        <taxon>Populus</taxon>
    </lineage>
</organism>
<gene>
    <name evidence="1" type="ORF">NC653_023196</name>
</gene>
<sequence length="30" mass="3113">MILEIGAVRSTLNSMTITAMTITTTDRGGG</sequence>
<proteinExistence type="predicted"/>
<dbReference type="Proteomes" id="UP001164929">
    <property type="component" value="Chromosome 9"/>
</dbReference>
<accession>A0AAD6MGL7</accession>
<name>A0AAD6MGL7_9ROSI</name>
<evidence type="ECO:0000313" key="2">
    <source>
        <dbReference type="Proteomes" id="UP001164929"/>
    </source>
</evidence>
<reference evidence="1" key="1">
    <citation type="journal article" date="2023" name="Mol. Ecol. Resour.">
        <title>Chromosome-level genome assembly of a triploid poplar Populus alba 'Berolinensis'.</title>
        <authorList>
            <person name="Chen S."/>
            <person name="Yu Y."/>
            <person name="Wang X."/>
            <person name="Wang S."/>
            <person name="Zhang T."/>
            <person name="Zhou Y."/>
            <person name="He R."/>
            <person name="Meng N."/>
            <person name="Wang Y."/>
            <person name="Liu W."/>
            <person name="Liu Z."/>
            <person name="Liu J."/>
            <person name="Guo Q."/>
            <person name="Huang H."/>
            <person name="Sederoff R.R."/>
            <person name="Wang G."/>
            <person name="Qu G."/>
            <person name="Chen S."/>
        </authorList>
    </citation>
    <scope>NUCLEOTIDE SEQUENCE</scope>
    <source>
        <strain evidence="1">SC-2020</strain>
    </source>
</reference>
<dbReference type="EMBL" id="JAQIZT010000009">
    <property type="protein sequence ID" value="KAJ6985143.1"/>
    <property type="molecule type" value="Genomic_DNA"/>
</dbReference>
<protein>
    <submittedName>
        <fullName evidence="1">Uncharacterized protein</fullName>
    </submittedName>
</protein>
<comment type="caution">
    <text evidence="1">The sequence shown here is derived from an EMBL/GenBank/DDBJ whole genome shotgun (WGS) entry which is preliminary data.</text>
</comment>
<keyword evidence="2" id="KW-1185">Reference proteome</keyword>
<dbReference type="AlphaFoldDB" id="A0AAD6MGL7"/>